<proteinExistence type="predicted"/>
<dbReference type="InterPro" id="IPR029063">
    <property type="entry name" value="SAM-dependent_MTases_sf"/>
</dbReference>
<dbReference type="Proteomes" id="UP000540412">
    <property type="component" value="Unassembled WGS sequence"/>
</dbReference>
<sequence length="119" mass="13225">MRVLTRPGRLLLLSMHPCFYAARVARTPAGDASFSVDAYFGTRTVEQRFNVAGTLSPAPSIQTFHSLETHVAMITSAGFTLTTLREPHPTPEQFCENPWWTENFTRPLFLLLECGLPGG</sequence>
<keyword evidence="1" id="KW-0732">Signal</keyword>
<organism evidence="2 3">
    <name type="scientific">Nocardia transvalensis</name>
    <dbReference type="NCBI Taxonomy" id="37333"/>
    <lineage>
        <taxon>Bacteria</taxon>
        <taxon>Bacillati</taxon>
        <taxon>Actinomycetota</taxon>
        <taxon>Actinomycetes</taxon>
        <taxon>Mycobacteriales</taxon>
        <taxon>Nocardiaceae</taxon>
        <taxon>Nocardia</taxon>
    </lineage>
</organism>
<name>A0A7W9UJG6_9NOCA</name>
<keyword evidence="3" id="KW-1185">Reference proteome</keyword>
<comment type="caution">
    <text evidence="2">The sequence shown here is derived from an EMBL/GenBank/DDBJ whole genome shotgun (WGS) entry which is preliminary data.</text>
</comment>
<reference evidence="2 3" key="1">
    <citation type="submission" date="2020-08" db="EMBL/GenBank/DDBJ databases">
        <title>Sequencing the genomes of 1000 actinobacteria strains.</title>
        <authorList>
            <person name="Klenk H.-P."/>
        </authorList>
    </citation>
    <scope>NUCLEOTIDE SEQUENCE [LARGE SCALE GENOMIC DNA]</scope>
    <source>
        <strain evidence="2 3">DSM 43582</strain>
    </source>
</reference>
<feature type="signal peptide" evidence="1">
    <location>
        <begin position="1"/>
        <end position="21"/>
    </location>
</feature>
<protein>
    <submittedName>
        <fullName evidence="2">Uncharacterized protein</fullName>
    </submittedName>
</protein>
<dbReference type="RefSeq" id="WP_051161160.1">
    <property type="nucleotide sequence ID" value="NZ_JACHIT010000001.1"/>
</dbReference>
<accession>A0A7W9UJG6</accession>
<evidence type="ECO:0000256" key="1">
    <source>
        <dbReference type="SAM" id="SignalP"/>
    </source>
</evidence>
<evidence type="ECO:0000313" key="2">
    <source>
        <dbReference type="EMBL" id="MBB5915242.1"/>
    </source>
</evidence>
<evidence type="ECO:0000313" key="3">
    <source>
        <dbReference type="Proteomes" id="UP000540412"/>
    </source>
</evidence>
<dbReference type="EMBL" id="JACHIT010000001">
    <property type="protein sequence ID" value="MBB5915242.1"/>
    <property type="molecule type" value="Genomic_DNA"/>
</dbReference>
<dbReference type="AlphaFoldDB" id="A0A7W9UJG6"/>
<feature type="chain" id="PRO_5031340842" evidence="1">
    <location>
        <begin position="22"/>
        <end position="119"/>
    </location>
</feature>
<dbReference type="Gene3D" id="3.40.50.150">
    <property type="entry name" value="Vaccinia Virus protein VP39"/>
    <property type="match status" value="1"/>
</dbReference>
<gene>
    <name evidence="2" type="ORF">BJY24_004109</name>
</gene>